<dbReference type="InterPro" id="IPR013783">
    <property type="entry name" value="Ig-like_fold"/>
</dbReference>
<keyword evidence="2" id="KW-0472">Membrane</keyword>
<dbReference type="EMBL" id="CAXKWB010003472">
    <property type="protein sequence ID" value="CAL4069336.1"/>
    <property type="molecule type" value="Genomic_DNA"/>
</dbReference>
<dbReference type="InterPro" id="IPR007110">
    <property type="entry name" value="Ig-like_dom"/>
</dbReference>
<evidence type="ECO:0000256" key="2">
    <source>
        <dbReference type="ARBA" id="ARBA00023136"/>
    </source>
</evidence>
<dbReference type="InterPro" id="IPR036179">
    <property type="entry name" value="Ig-like_dom_sf"/>
</dbReference>
<proteinExistence type="predicted"/>
<feature type="signal peptide" evidence="4">
    <location>
        <begin position="1"/>
        <end position="22"/>
    </location>
</feature>
<keyword evidence="7" id="KW-1185">Reference proteome</keyword>
<keyword evidence="3" id="KW-1015">Disulfide bond</keyword>
<name>A0AAV2Q3K8_MEGNR</name>
<dbReference type="AlphaFoldDB" id="A0AAV2Q3K8"/>
<dbReference type="Gene3D" id="2.60.40.10">
    <property type="entry name" value="Immunoglobulins"/>
    <property type="match status" value="2"/>
</dbReference>
<comment type="subcellular location">
    <subcellularLocation>
        <location evidence="1">Membrane</location>
        <topology evidence="1">Single-pass membrane protein</topology>
    </subcellularLocation>
</comment>
<comment type="caution">
    <text evidence="6">The sequence shown here is derived from an EMBL/GenBank/DDBJ whole genome shotgun (WGS) entry which is preliminary data.</text>
</comment>
<feature type="non-terminal residue" evidence="6">
    <location>
        <position position="223"/>
    </location>
</feature>
<keyword evidence="4" id="KW-0732">Signal</keyword>
<evidence type="ECO:0000256" key="1">
    <source>
        <dbReference type="ARBA" id="ARBA00004167"/>
    </source>
</evidence>
<dbReference type="PANTHER" id="PTHR45889">
    <property type="entry name" value="IG-LIKE DOMAIN-CONTAINING PROTEIN"/>
    <property type="match status" value="1"/>
</dbReference>
<dbReference type="Proteomes" id="UP001497623">
    <property type="component" value="Unassembled WGS sequence"/>
</dbReference>
<dbReference type="GO" id="GO:0016020">
    <property type="term" value="C:membrane"/>
    <property type="evidence" value="ECO:0007669"/>
    <property type="project" value="UniProtKB-SubCell"/>
</dbReference>
<evidence type="ECO:0000313" key="6">
    <source>
        <dbReference type="EMBL" id="CAL4069336.1"/>
    </source>
</evidence>
<sequence>MAICTWWFLAFIFSHAAVFCLAHVSGSQLRLVHRTRREAPLKPVYQNGSSSGSSSSSSSLVASSLVLDTAQAEVSVDSGYGAQEQLSIRGQEVVLECLVTGKSRGDDDGIVRWHHDSREVSEDLRVTITWSGRLIISHSIAADSGLWQCARYGKEGSKIRLLVTIPPGRPFLVYGGAQLSPGARITTREGNPITVNCVVNGANPAPDITWMLVDEDITTQSQV</sequence>
<reference evidence="6 7" key="1">
    <citation type="submission" date="2024-05" db="EMBL/GenBank/DDBJ databases">
        <authorList>
            <person name="Wallberg A."/>
        </authorList>
    </citation>
    <scope>NUCLEOTIDE SEQUENCE [LARGE SCALE GENOMIC DNA]</scope>
</reference>
<accession>A0AAV2Q3K8</accession>
<protein>
    <recommendedName>
        <fullName evidence="5">Ig-like domain-containing protein</fullName>
    </recommendedName>
</protein>
<feature type="domain" description="Ig-like" evidence="5">
    <location>
        <begin position="170"/>
        <end position="223"/>
    </location>
</feature>
<evidence type="ECO:0000256" key="3">
    <source>
        <dbReference type="ARBA" id="ARBA00023157"/>
    </source>
</evidence>
<dbReference type="PROSITE" id="PS50835">
    <property type="entry name" value="IG_LIKE"/>
    <property type="match status" value="2"/>
</dbReference>
<evidence type="ECO:0000256" key="4">
    <source>
        <dbReference type="SAM" id="SignalP"/>
    </source>
</evidence>
<evidence type="ECO:0000259" key="5">
    <source>
        <dbReference type="PROSITE" id="PS50835"/>
    </source>
</evidence>
<feature type="domain" description="Ig-like" evidence="5">
    <location>
        <begin position="72"/>
        <end position="149"/>
    </location>
</feature>
<dbReference type="Pfam" id="PF08205">
    <property type="entry name" value="C2-set_2"/>
    <property type="match status" value="1"/>
</dbReference>
<dbReference type="SUPFAM" id="SSF48726">
    <property type="entry name" value="Immunoglobulin"/>
    <property type="match status" value="2"/>
</dbReference>
<feature type="chain" id="PRO_5043729924" description="Ig-like domain-containing protein" evidence="4">
    <location>
        <begin position="23"/>
        <end position="223"/>
    </location>
</feature>
<dbReference type="InterPro" id="IPR003599">
    <property type="entry name" value="Ig_sub"/>
</dbReference>
<evidence type="ECO:0000313" key="7">
    <source>
        <dbReference type="Proteomes" id="UP001497623"/>
    </source>
</evidence>
<dbReference type="InterPro" id="IPR013162">
    <property type="entry name" value="CD80_C2-set"/>
</dbReference>
<dbReference type="SMART" id="SM00409">
    <property type="entry name" value="IG"/>
    <property type="match status" value="1"/>
</dbReference>
<gene>
    <name evidence="6" type="ORF">MNOR_LOCUS7757</name>
</gene>
<dbReference type="PANTHER" id="PTHR45889:SF8">
    <property type="entry name" value="IG-LIKE DOMAIN-CONTAINING PROTEIN"/>
    <property type="match status" value="1"/>
</dbReference>
<organism evidence="6 7">
    <name type="scientific">Meganyctiphanes norvegica</name>
    <name type="common">Northern krill</name>
    <name type="synonym">Thysanopoda norvegica</name>
    <dbReference type="NCBI Taxonomy" id="48144"/>
    <lineage>
        <taxon>Eukaryota</taxon>
        <taxon>Metazoa</taxon>
        <taxon>Ecdysozoa</taxon>
        <taxon>Arthropoda</taxon>
        <taxon>Crustacea</taxon>
        <taxon>Multicrustacea</taxon>
        <taxon>Malacostraca</taxon>
        <taxon>Eumalacostraca</taxon>
        <taxon>Eucarida</taxon>
        <taxon>Euphausiacea</taxon>
        <taxon>Euphausiidae</taxon>
        <taxon>Meganyctiphanes</taxon>
    </lineage>
</organism>